<dbReference type="InterPro" id="IPR015815">
    <property type="entry name" value="HIBADH-related"/>
</dbReference>
<dbReference type="Gene3D" id="3.40.50.720">
    <property type="entry name" value="NAD(P)-binding Rossmann-like Domain"/>
    <property type="match status" value="1"/>
</dbReference>
<dbReference type="PROSITE" id="PS00895">
    <property type="entry name" value="3_HYDROXYISOBUT_DH"/>
    <property type="match status" value="1"/>
</dbReference>
<evidence type="ECO:0000256" key="4">
    <source>
        <dbReference type="PIRSR" id="PIRSR000103-1"/>
    </source>
</evidence>
<name>A0A2T4UF20_9ACTN</name>
<feature type="domain" description="6-phosphogluconate dehydrogenase NADP-binding" evidence="5">
    <location>
        <begin position="2"/>
        <end position="162"/>
    </location>
</feature>
<evidence type="ECO:0000313" key="8">
    <source>
        <dbReference type="Proteomes" id="UP000240739"/>
    </source>
</evidence>
<evidence type="ECO:0008006" key="9">
    <source>
        <dbReference type="Google" id="ProtNLM"/>
    </source>
</evidence>
<dbReference type="InterPro" id="IPR029154">
    <property type="entry name" value="HIBADH-like_NADP-bd"/>
</dbReference>
<dbReference type="RefSeq" id="WP_107570105.1">
    <property type="nucleotide sequence ID" value="NZ_PYYB01000002.1"/>
</dbReference>
<dbReference type="InterPro" id="IPR006115">
    <property type="entry name" value="6PGDH_NADP-bd"/>
</dbReference>
<comment type="similarity">
    <text evidence="1">Belongs to the HIBADH-related family.</text>
</comment>
<accession>A0A2T4UF20</accession>
<feature type="active site" evidence="4">
    <location>
        <position position="171"/>
    </location>
</feature>
<feature type="domain" description="3-hydroxyisobutyrate dehydrogenase-like NAD-binding" evidence="6">
    <location>
        <begin position="165"/>
        <end position="284"/>
    </location>
</feature>
<dbReference type="SUPFAM" id="SSF48179">
    <property type="entry name" value="6-phosphogluconate dehydrogenase C-terminal domain-like"/>
    <property type="match status" value="1"/>
</dbReference>
<comment type="caution">
    <text evidence="7">The sequence shown here is derived from an EMBL/GenBank/DDBJ whole genome shotgun (WGS) entry which is preliminary data.</text>
</comment>
<dbReference type="Proteomes" id="UP000240739">
    <property type="component" value="Unassembled WGS sequence"/>
</dbReference>
<protein>
    <recommendedName>
        <fullName evidence="9">2-hydroxy-3-oxopropionate reductase</fullName>
    </recommendedName>
</protein>
<dbReference type="SUPFAM" id="SSF51735">
    <property type="entry name" value="NAD(P)-binding Rossmann-fold domains"/>
    <property type="match status" value="1"/>
</dbReference>
<dbReference type="InterPro" id="IPR002204">
    <property type="entry name" value="3-OH-isobutyrate_DH-rel_CS"/>
</dbReference>
<dbReference type="OrthoDB" id="3185659at2"/>
<keyword evidence="2" id="KW-0560">Oxidoreductase</keyword>
<evidence type="ECO:0000256" key="2">
    <source>
        <dbReference type="ARBA" id="ARBA00023002"/>
    </source>
</evidence>
<dbReference type="PANTHER" id="PTHR43060:SF15">
    <property type="entry name" value="3-HYDROXYISOBUTYRATE DEHYDROGENASE-LIKE 1, MITOCHONDRIAL-RELATED"/>
    <property type="match status" value="1"/>
</dbReference>
<dbReference type="InterPro" id="IPR036291">
    <property type="entry name" value="NAD(P)-bd_dom_sf"/>
</dbReference>
<dbReference type="GO" id="GO:0016054">
    <property type="term" value="P:organic acid catabolic process"/>
    <property type="evidence" value="ECO:0007669"/>
    <property type="project" value="UniProtKB-ARBA"/>
</dbReference>
<dbReference type="PANTHER" id="PTHR43060">
    <property type="entry name" value="3-HYDROXYISOBUTYRATE DEHYDROGENASE-LIKE 1, MITOCHONDRIAL-RELATED"/>
    <property type="match status" value="1"/>
</dbReference>
<reference evidence="7 8" key="1">
    <citation type="submission" date="2018-03" db="EMBL/GenBank/DDBJ databases">
        <title>Aquarubrobacter algicola gen. nov., sp. nov., a novel actinobacterium isolated from shallow eutrophic lake during the end of cyanobacterial harmful algal blooms.</title>
        <authorList>
            <person name="Chun S.J."/>
        </authorList>
    </citation>
    <scope>NUCLEOTIDE SEQUENCE [LARGE SCALE GENOMIC DNA]</scope>
    <source>
        <strain evidence="7 8">Seoho-28</strain>
    </source>
</reference>
<evidence type="ECO:0000256" key="3">
    <source>
        <dbReference type="ARBA" id="ARBA00023027"/>
    </source>
</evidence>
<evidence type="ECO:0000313" key="7">
    <source>
        <dbReference type="EMBL" id="PTL56386.1"/>
    </source>
</evidence>
<keyword evidence="3" id="KW-0520">NAD</keyword>
<sequence length="293" mass="29620">MEIGFLGLGIMGSRMAANVARAGHQVTVYNRTTATAHAWVAEHGGTVAQTPAQAAAAADVVISMVVDGAQVEQVLLGPDGAADGARPGALFVDMSTISPDDTRRIGAGLAERGVAFVDAPVTGSSPKAQDGTLTIMAGGAEEDVRRAWPLFEAMGSLVLHVGGLGQGEMVKLINNATAAANTLAVAQALVVGRATGVDLGALVQVMSAGSGGSAMLDLKAPVMQEHDYTTLFKLEHMLKDVRLCLEQARAAGVGFDAAAAAGGALEHGLEQGLGEADFAALLEAVEAASGVRL</sequence>
<dbReference type="Pfam" id="PF03446">
    <property type="entry name" value="NAD_binding_2"/>
    <property type="match status" value="1"/>
</dbReference>
<dbReference type="Gene3D" id="1.10.1040.10">
    <property type="entry name" value="N-(1-d-carboxylethyl)-l-norvaline Dehydrogenase, domain 2"/>
    <property type="match status" value="1"/>
</dbReference>
<keyword evidence="8" id="KW-1185">Reference proteome</keyword>
<dbReference type="GO" id="GO:0050661">
    <property type="term" value="F:NADP binding"/>
    <property type="evidence" value="ECO:0007669"/>
    <property type="project" value="InterPro"/>
</dbReference>
<dbReference type="GO" id="GO:0051287">
    <property type="term" value="F:NAD binding"/>
    <property type="evidence" value="ECO:0007669"/>
    <property type="project" value="InterPro"/>
</dbReference>
<dbReference type="InterPro" id="IPR013328">
    <property type="entry name" value="6PGD_dom2"/>
</dbReference>
<dbReference type="GO" id="GO:0016491">
    <property type="term" value="F:oxidoreductase activity"/>
    <property type="evidence" value="ECO:0007669"/>
    <property type="project" value="UniProtKB-KW"/>
</dbReference>
<evidence type="ECO:0000259" key="6">
    <source>
        <dbReference type="Pfam" id="PF14833"/>
    </source>
</evidence>
<organism evidence="7 8">
    <name type="scientific">Paraconexibacter algicola</name>
    <dbReference type="NCBI Taxonomy" id="2133960"/>
    <lineage>
        <taxon>Bacteria</taxon>
        <taxon>Bacillati</taxon>
        <taxon>Actinomycetota</taxon>
        <taxon>Thermoleophilia</taxon>
        <taxon>Solirubrobacterales</taxon>
        <taxon>Paraconexibacteraceae</taxon>
        <taxon>Paraconexibacter</taxon>
    </lineage>
</organism>
<dbReference type="AlphaFoldDB" id="A0A2T4UF20"/>
<dbReference type="Pfam" id="PF14833">
    <property type="entry name" value="NAD_binding_11"/>
    <property type="match status" value="1"/>
</dbReference>
<gene>
    <name evidence="7" type="ORF">C7Y72_15595</name>
</gene>
<dbReference type="InterPro" id="IPR008927">
    <property type="entry name" value="6-PGluconate_DH-like_C_sf"/>
</dbReference>
<proteinExistence type="inferred from homology"/>
<dbReference type="EMBL" id="PYYB01000002">
    <property type="protein sequence ID" value="PTL56386.1"/>
    <property type="molecule type" value="Genomic_DNA"/>
</dbReference>
<dbReference type="PIRSF" id="PIRSF000103">
    <property type="entry name" value="HIBADH"/>
    <property type="match status" value="1"/>
</dbReference>
<evidence type="ECO:0000256" key="1">
    <source>
        <dbReference type="ARBA" id="ARBA00009080"/>
    </source>
</evidence>
<evidence type="ECO:0000259" key="5">
    <source>
        <dbReference type="Pfam" id="PF03446"/>
    </source>
</evidence>